<dbReference type="Proteomes" id="UP000324194">
    <property type="component" value="Chromosome 1"/>
</dbReference>
<dbReference type="EMBL" id="LR699119">
    <property type="protein sequence ID" value="VVC74904.1"/>
    <property type="molecule type" value="Genomic_DNA"/>
</dbReference>
<evidence type="ECO:0000313" key="1">
    <source>
        <dbReference type="EMBL" id="VVC74904.1"/>
    </source>
</evidence>
<dbReference type="RefSeq" id="WP_148337729.1">
    <property type="nucleotide sequence ID" value="NZ_LR699119.1"/>
</dbReference>
<reference evidence="1 2" key="1">
    <citation type="submission" date="2019-08" db="EMBL/GenBank/DDBJ databases">
        <authorList>
            <person name="Guy L."/>
        </authorList>
    </citation>
    <scope>NUCLEOTIDE SEQUENCE [LARGE SCALE GENOMIC DNA]</scope>
    <source>
        <strain evidence="1 2">SGT-108</strain>
    </source>
</reference>
<dbReference type="AlphaFoldDB" id="A0A5E4PDP2"/>
<organism evidence="1 2">
    <name type="scientific">Aquicella siphonis</name>
    <dbReference type="NCBI Taxonomy" id="254247"/>
    <lineage>
        <taxon>Bacteria</taxon>
        <taxon>Pseudomonadati</taxon>
        <taxon>Pseudomonadota</taxon>
        <taxon>Gammaproteobacteria</taxon>
        <taxon>Legionellales</taxon>
        <taxon>Coxiellaceae</taxon>
        <taxon>Aquicella</taxon>
    </lineage>
</organism>
<proteinExistence type="predicted"/>
<dbReference type="KEGG" id="asip:AQUSIP_01780"/>
<name>A0A5E4PDP2_9COXI</name>
<evidence type="ECO:0000313" key="2">
    <source>
        <dbReference type="Proteomes" id="UP000324194"/>
    </source>
</evidence>
<gene>
    <name evidence="1" type="ORF">AQUSIP_01780</name>
</gene>
<keyword evidence="2" id="KW-1185">Reference proteome</keyword>
<protein>
    <submittedName>
        <fullName evidence="1">Uncharacterized protein</fullName>
    </submittedName>
</protein>
<accession>A0A5E4PDP2</accession>
<sequence>MPLNSEQKRTLSSSLIHLLDFPEDETGFLQKEAEIIQALENPVNADHDFYWIRECYYHPAAHFQGLDRLGPAVKVGEIQAYILDLITERLLASGRQPSRWNRESLRQAIPQENWTADFKSESAPVDGGDNPWQLPVLRDKIYTQALRIAEDVEVLSDDPDDPLIIVNRSAHVDVQINLPGSGTITRTARVADLRSNFLDDREENLYMQDIIKRAESSALDLAMRSAIRHLSDKLHLHHYAKRLGTSNGARKILTHPHWLAQLDSRAINIQTVLSLSERQADNLLHPTVIALVQHGIMTVDIAKGMNQDEMLVVTHPVYFELLKTRQIELADIQSLSSRRARLLIHPAITALIQRGKISCRQIMTIPYELKDILVSMLYADFFARKNVDWSEFSKLPHPQCSILLDNAIASLIINEILPINTLVLLLNQHPDTQEAKFHCQVSGFASRLYSLCMKNPHWLNSRVDNVNAVSEEITGMAASLQTQPEVMAEWVCYELCASLERNMSRRISELLEGDSRIGIYQHFLAITQKTTLPESASWIDVMHEMIQYAQAIQSGLRSPRLVSLESEDAAPARHDMRLFDHASKKRRTSTPDTDIADFCTCLHALDSFISPYKTPQSNYSFCAI</sequence>